<evidence type="ECO:0000313" key="3">
    <source>
        <dbReference type="Proteomes" id="UP000615455"/>
    </source>
</evidence>
<dbReference type="Gene3D" id="3.20.20.80">
    <property type="entry name" value="Glycosidases"/>
    <property type="match status" value="1"/>
</dbReference>
<dbReference type="SMART" id="SM00642">
    <property type="entry name" value="Aamy"/>
    <property type="match status" value="1"/>
</dbReference>
<dbReference type="InterPro" id="IPR006047">
    <property type="entry name" value="GH13_cat_dom"/>
</dbReference>
<proteinExistence type="predicted"/>
<dbReference type="SUPFAM" id="SSF51011">
    <property type="entry name" value="Glycosyl hydrolase domain"/>
    <property type="match status" value="1"/>
</dbReference>
<dbReference type="InterPro" id="IPR017853">
    <property type="entry name" value="GH"/>
</dbReference>
<dbReference type="InterPro" id="IPR013783">
    <property type="entry name" value="Ig-like_fold"/>
</dbReference>
<reference evidence="3" key="1">
    <citation type="journal article" date="2019" name="Int. J. Syst. Evol. Microbiol.">
        <title>The Global Catalogue of Microorganisms (GCM) 10K type strain sequencing project: providing services to taxonomists for standard genome sequencing and annotation.</title>
        <authorList>
            <consortium name="The Broad Institute Genomics Platform"/>
            <consortium name="The Broad Institute Genome Sequencing Center for Infectious Disease"/>
            <person name="Wu L."/>
            <person name="Ma J."/>
        </authorList>
    </citation>
    <scope>NUCLEOTIDE SEQUENCE [LARGE SCALE GENOMIC DNA]</scope>
    <source>
        <strain evidence="3">CGMCC 1.15043</strain>
    </source>
</reference>
<feature type="domain" description="Glycosyl hydrolase family 13 catalytic" evidence="1">
    <location>
        <begin position="135"/>
        <end position="452"/>
    </location>
</feature>
<dbReference type="EMBL" id="BMHE01000032">
    <property type="protein sequence ID" value="GFZ97036.1"/>
    <property type="molecule type" value="Genomic_DNA"/>
</dbReference>
<evidence type="ECO:0000259" key="1">
    <source>
        <dbReference type="SMART" id="SM00642"/>
    </source>
</evidence>
<dbReference type="Gene3D" id="2.60.40.1180">
    <property type="entry name" value="Golgi alpha-mannosidase II"/>
    <property type="match status" value="1"/>
</dbReference>
<dbReference type="SUPFAM" id="SSF51445">
    <property type="entry name" value="(Trans)glycosidases"/>
    <property type="match status" value="1"/>
</dbReference>
<name>A0ABQ1F250_9BACL</name>
<protein>
    <recommendedName>
        <fullName evidence="1">Glycosyl hydrolase family 13 catalytic domain-containing protein</fullName>
    </recommendedName>
</protein>
<dbReference type="RefSeq" id="WP_189016145.1">
    <property type="nucleotide sequence ID" value="NZ_BMHE01000032.1"/>
</dbReference>
<evidence type="ECO:0000313" key="2">
    <source>
        <dbReference type="EMBL" id="GFZ97036.1"/>
    </source>
</evidence>
<dbReference type="Pfam" id="PF16561">
    <property type="entry name" value="AMPK1_CBM"/>
    <property type="match status" value="1"/>
</dbReference>
<keyword evidence="3" id="KW-1185">Reference proteome</keyword>
<organism evidence="2 3">
    <name type="scientific">Paenibacillus marchantiophytorum</name>
    <dbReference type="NCBI Taxonomy" id="1619310"/>
    <lineage>
        <taxon>Bacteria</taxon>
        <taxon>Bacillati</taxon>
        <taxon>Bacillota</taxon>
        <taxon>Bacilli</taxon>
        <taxon>Bacillales</taxon>
        <taxon>Paenibacillaceae</taxon>
        <taxon>Paenibacillus</taxon>
    </lineage>
</organism>
<dbReference type="InterPro" id="IPR013780">
    <property type="entry name" value="Glyco_hydro_b"/>
</dbReference>
<accession>A0ABQ1F250</accession>
<dbReference type="CDD" id="cd02859">
    <property type="entry name" value="E_set_AMPKbeta_like_N"/>
    <property type="match status" value="1"/>
</dbReference>
<comment type="caution">
    <text evidence="2">The sequence shown here is derived from an EMBL/GenBank/DDBJ whole genome shotgun (WGS) entry which is preliminary data.</text>
</comment>
<sequence>MYNDFPKKGEQGVRFLYFSEDPTVSCVSVAGTFNCWNHDRNYMTKTGENEWELELSLPKGRHLYKIVVNDEQWILDPRNSNISEDEQNNSSITVTEDGEVLIRTTDISEENPGYLYENFRAIESPDWIKKAVIYELHIRAFTENGFRGLTDKLTYFKKLGINVLWIMPFQEVGQEQRIGRYGDPYAVKDYYSLDRSYGTLEELKTFIREAHKQEIRVIMDWVMNRGSVDHIWTKNHPTYFTQNENKEVYYEVPNRTYFAGLNFSNREMRTAVIQAMSYWISECDFDGFRLDDSDITPFDFLSEIRTELNKVKDDLVIISQSYDEYHHLESCDLTYDGNPRLLLNEMKEGRLTQRDFAQIYQSYTYSFPQGALRMSWLEEKELSRVGSYLGQLAMPAATILLTLGGIPMLMMGQEFNESTYQTWISLFEEYKLDWEHFDESMYEHYQFLIALRTNCEAFWQGDLRFIPNPEEKVLSYVRSSRDERYLVLVNLSEEDVWVAYLGESSSRLDLSMNKEVIYRTGKAQAAALNQKESLFIQAFGTLIYKLV</sequence>
<dbReference type="PANTHER" id="PTHR10357">
    <property type="entry name" value="ALPHA-AMYLASE FAMILY MEMBER"/>
    <property type="match status" value="1"/>
</dbReference>
<dbReference type="Pfam" id="PF00128">
    <property type="entry name" value="Alpha-amylase"/>
    <property type="match status" value="1"/>
</dbReference>
<dbReference type="Gene3D" id="2.60.40.10">
    <property type="entry name" value="Immunoglobulins"/>
    <property type="match status" value="1"/>
</dbReference>
<dbReference type="Proteomes" id="UP000615455">
    <property type="component" value="Unassembled WGS sequence"/>
</dbReference>
<gene>
    <name evidence="2" type="ORF">GCM10008018_49270</name>
</gene>
<dbReference type="InterPro" id="IPR032640">
    <property type="entry name" value="AMPK1_CBM"/>
</dbReference>